<feature type="region of interest" description="Disordered" evidence="1">
    <location>
        <begin position="166"/>
        <end position="242"/>
    </location>
</feature>
<feature type="compositionally biased region" description="Basic and acidic residues" evidence="1">
    <location>
        <begin position="51"/>
        <end position="68"/>
    </location>
</feature>
<comment type="caution">
    <text evidence="2">The sequence shown here is derived from an EMBL/GenBank/DDBJ whole genome shotgun (WGS) entry which is preliminary data.</text>
</comment>
<sequence>MKSTSQHARSHSTQGGPTGASAKDGGHDPKKRRVRVPDAPGGKPQNLADRYTSDADFQRLLAQHREGLAARGTSGTTPKHRASVGSLRPDSGRLDKATPSQKGSGTPKTTKAKKRTTGKSPKSSRRASVGKSPGKKASQSEDVTSTPDNLLIQSLQAHLSPRVSQLRHSLVDSSSQHSRVSSPTIYNHPGRTSVNHILVRSPQLVRTPDSPRSPRSSRTSSPTSPHVSPRHRNQLLLDESNPEHGKLLRLTKSHVASMALGEELSIDYAEQHLSPQRPLRTRSEVWSTHRQYSRPWTTNMNRSSIDTEQERFHELRARPGPGSQPSTSTNARCSSGSAKLRPTSARHLSEDEIAKATGGEFVRAYSIQTIQYNRCPEPKSPPVQIPAQPRAGEYPDLIGNSWVRNDEQIPLPLRRQASNPHIRAGSTGKGKSPGLSIRSTTSMQNGQPTYTLDGRGLTTRSTGSQPQLPLSPEQVEYSSHFVRTRTQGSTGPAGQSHAKIDISPIVPTADVTPHLPEGPAPHEKIITTLSADLQEILRRRSRSHVGSAASLIDPRELFSESQASSAVQSSTLASSIVEQEPKALIQHQPSKFGLVQNEQHSAVSMDFSTIDRTRSDMIATAIRQTYRPRSSVAELEALDHEVGQTEREDQHSGFTTDLFNALSRQVISKATSLASSLTDPETAGTKPGAPV</sequence>
<feature type="compositionally biased region" description="Polar residues" evidence="1">
    <location>
        <begin position="458"/>
        <end position="468"/>
    </location>
</feature>
<feature type="region of interest" description="Disordered" evidence="1">
    <location>
        <begin position="316"/>
        <end position="348"/>
    </location>
</feature>
<organism evidence="2 3">
    <name type="scientific">Giardia muris</name>
    <dbReference type="NCBI Taxonomy" id="5742"/>
    <lineage>
        <taxon>Eukaryota</taxon>
        <taxon>Metamonada</taxon>
        <taxon>Diplomonadida</taxon>
        <taxon>Hexamitidae</taxon>
        <taxon>Giardiinae</taxon>
        <taxon>Giardia</taxon>
    </lineage>
</organism>
<evidence type="ECO:0000313" key="2">
    <source>
        <dbReference type="EMBL" id="TNJ26486.1"/>
    </source>
</evidence>
<keyword evidence="3" id="KW-1185">Reference proteome</keyword>
<dbReference type="EMBL" id="VDLU01000005">
    <property type="protein sequence ID" value="TNJ26486.1"/>
    <property type="molecule type" value="Genomic_DNA"/>
</dbReference>
<proteinExistence type="predicted"/>
<evidence type="ECO:0000256" key="1">
    <source>
        <dbReference type="SAM" id="MobiDB-lite"/>
    </source>
</evidence>
<dbReference type="Proteomes" id="UP000315496">
    <property type="component" value="Chromosome 5"/>
</dbReference>
<feature type="region of interest" description="Disordered" evidence="1">
    <location>
        <begin position="413"/>
        <end position="474"/>
    </location>
</feature>
<feature type="compositionally biased region" description="Polar residues" evidence="1">
    <location>
        <begin position="323"/>
        <end position="337"/>
    </location>
</feature>
<protein>
    <submittedName>
        <fullName evidence="2">Uncharacterized protein</fullName>
    </submittedName>
</protein>
<name>A0A4Z1SLG5_GIAMU</name>
<feature type="compositionally biased region" description="Polar residues" evidence="1">
    <location>
        <begin position="1"/>
        <end position="15"/>
    </location>
</feature>
<evidence type="ECO:0000313" key="3">
    <source>
        <dbReference type="Proteomes" id="UP000315496"/>
    </source>
</evidence>
<accession>A0A4Z1SLG5</accession>
<feature type="compositionally biased region" description="Low complexity" evidence="1">
    <location>
        <begin position="205"/>
        <end position="227"/>
    </location>
</feature>
<gene>
    <name evidence="2" type="ORF">GMRT_13930</name>
</gene>
<feature type="compositionally biased region" description="Polar residues" evidence="1">
    <location>
        <begin position="437"/>
        <end position="450"/>
    </location>
</feature>
<feature type="region of interest" description="Disordered" evidence="1">
    <location>
        <begin position="1"/>
        <end position="146"/>
    </location>
</feature>
<feature type="compositionally biased region" description="Basic residues" evidence="1">
    <location>
        <begin position="110"/>
        <end position="125"/>
    </location>
</feature>
<dbReference type="AlphaFoldDB" id="A0A4Z1SLG5"/>
<dbReference type="VEuPathDB" id="GiardiaDB:GMRT_13930"/>
<reference evidence="2 3" key="1">
    <citation type="submission" date="2019-05" db="EMBL/GenBank/DDBJ databases">
        <title>The compact genome of Giardia muris reveals important steps in the evolution of intestinal protozoan parasites.</title>
        <authorList>
            <person name="Xu F."/>
            <person name="Jimenez-Gonzalez A."/>
            <person name="Einarsson E."/>
            <person name="Astvaldsson A."/>
            <person name="Peirasmaki D."/>
            <person name="Eckmann L."/>
            <person name="Andersson J.O."/>
            <person name="Svard S.G."/>
            <person name="Jerlstrom-Hultqvist J."/>
        </authorList>
    </citation>
    <scope>NUCLEOTIDE SEQUENCE [LARGE SCALE GENOMIC DNA]</scope>
    <source>
        <strain evidence="2 3">Roberts-Thomson</strain>
    </source>
</reference>
<feature type="compositionally biased region" description="Low complexity" evidence="1">
    <location>
        <begin position="167"/>
        <end position="182"/>
    </location>
</feature>
<feature type="region of interest" description="Disordered" evidence="1">
    <location>
        <begin position="671"/>
        <end position="691"/>
    </location>
</feature>